<dbReference type="KEGG" id="sclo:SCLO_3000140"/>
<proteinExistence type="predicted"/>
<keyword evidence="3" id="KW-1185">Reference proteome</keyword>
<accession>A0A1E1F8C4</accession>
<dbReference type="PANTHER" id="PTHR34610:SF3">
    <property type="entry name" value="SSL7007 PROTEIN"/>
    <property type="match status" value="1"/>
</dbReference>
<dbReference type="NCBIfam" id="TIGR00305">
    <property type="entry name" value="putative toxin-antitoxin system toxin component, PIN family"/>
    <property type="match status" value="1"/>
</dbReference>
<dbReference type="PANTHER" id="PTHR34610">
    <property type="entry name" value="SSL7007 PROTEIN"/>
    <property type="match status" value="1"/>
</dbReference>
<organism evidence="2 3">
    <name type="scientific">Sphingobium cloacae</name>
    <dbReference type="NCBI Taxonomy" id="120107"/>
    <lineage>
        <taxon>Bacteria</taxon>
        <taxon>Pseudomonadati</taxon>
        <taxon>Pseudomonadota</taxon>
        <taxon>Alphaproteobacteria</taxon>
        <taxon>Sphingomonadales</taxon>
        <taxon>Sphingomonadaceae</taxon>
        <taxon>Sphingobium</taxon>
    </lineage>
</organism>
<evidence type="ECO:0000259" key="1">
    <source>
        <dbReference type="Pfam" id="PF13470"/>
    </source>
</evidence>
<dbReference type="SUPFAM" id="SSF88723">
    <property type="entry name" value="PIN domain-like"/>
    <property type="match status" value="1"/>
</dbReference>
<dbReference type="Pfam" id="PF13470">
    <property type="entry name" value="PIN_3"/>
    <property type="match status" value="1"/>
</dbReference>
<sequence>MMQRIVVDTSVIVTALRSRTGAGFALVRAARDRRVTLLATPTLFFEYEDVLKRNVQREVSGLTLDDVDRFLGALAILVEPVEVHMRWRPQLRDPDDEMVLETAINGRADALVTYNIRDFSDAAPRFGVRLLRPADVLKELSE</sequence>
<gene>
    <name evidence="2" type="ORF">SCLO_3000140</name>
</gene>
<keyword evidence="2" id="KW-0614">Plasmid</keyword>
<dbReference type="AlphaFoldDB" id="A0A1E1F8C4"/>
<dbReference type="InterPro" id="IPR002850">
    <property type="entry name" value="PIN_toxin-like"/>
</dbReference>
<feature type="domain" description="PIN" evidence="1">
    <location>
        <begin position="4"/>
        <end position="117"/>
    </location>
</feature>
<dbReference type="Proteomes" id="UP000218272">
    <property type="component" value="Plasmid pSCLO_3"/>
</dbReference>
<protein>
    <submittedName>
        <fullName evidence="2">Twitching motility protein PilT</fullName>
    </submittedName>
</protein>
<evidence type="ECO:0000313" key="3">
    <source>
        <dbReference type="Proteomes" id="UP000218272"/>
    </source>
</evidence>
<dbReference type="InterPro" id="IPR002716">
    <property type="entry name" value="PIN_dom"/>
</dbReference>
<geneLocation type="plasmid" evidence="3">
    <name>psclo_3 dna</name>
</geneLocation>
<name>A0A1E1F8C4_9SPHN</name>
<evidence type="ECO:0000313" key="2">
    <source>
        <dbReference type="EMBL" id="BAV66681.1"/>
    </source>
</evidence>
<dbReference type="Gene3D" id="3.40.50.1010">
    <property type="entry name" value="5'-nuclease"/>
    <property type="match status" value="1"/>
</dbReference>
<reference evidence="2 3" key="1">
    <citation type="submission" date="2016-10" db="EMBL/GenBank/DDBJ databases">
        <title>Complete Genome Sequence of the Nonylphenol-Degrading Bacterium Sphingobium cloacae JCM 10874T.</title>
        <authorList>
            <person name="Ootsuka M."/>
            <person name="Nishizawa T."/>
            <person name="Ohta H."/>
        </authorList>
    </citation>
    <scope>NUCLEOTIDE SEQUENCE [LARGE SCALE GENOMIC DNA]</scope>
    <source>
        <strain evidence="2 3">JCM 10874</strain>
        <plasmid evidence="3">psclo_3 dna</plasmid>
    </source>
</reference>
<dbReference type="EMBL" id="AP017657">
    <property type="protein sequence ID" value="BAV66681.1"/>
    <property type="molecule type" value="Genomic_DNA"/>
</dbReference>
<dbReference type="InterPro" id="IPR029060">
    <property type="entry name" value="PIN-like_dom_sf"/>
</dbReference>